<dbReference type="Gene3D" id="1.10.1040.10">
    <property type="entry name" value="N-(1-d-carboxylethyl)-l-norvaline Dehydrogenase, domain 2"/>
    <property type="match status" value="1"/>
</dbReference>
<dbReference type="PRINTS" id="PR00084">
    <property type="entry name" value="MTLDHDRGNASE"/>
</dbReference>
<dbReference type="PANTHER" id="PTHR43362:SF1">
    <property type="entry name" value="MANNITOL DEHYDROGENASE 2-RELATED"/>
    <property type="match status" value="1"/>
</dbReference>
<evidence type="ECO:0000256" key="1">
    <source>
        <dbReference type="ARBA" id="ARBA00023002"/>
    </source>
</evidence>
<dbReference type="InterPro" id="IPR036291">
    <property type="entry name" value="NAD(P)-bd_dom_sf"/>
</dbReference>
<protein>
    <submittedName>
        <fullName evidence="5">Mannitol dehydrogenase family protein</fullName>
    </submittedName>
</protein>
<gene>
    <name evidence="5" type="ORF">PQR62_09465</name>
</gene>
<feature type="domain" description="Mannitol dehydrogenase C-terminal" evidence="4">
    <location>
        <begin position="292"/>
        <end position="474"/>
    </location>
</feature>
<dbReference type="PANTHER" id="PTHR43362">
    <property type="entry name" value="MANNITOL DEHYDROGENASE DSF1-RELATED"/>
    <property type="match status" value="1"/>
</dbReference>
<proteinExistence type="predicted"/>
<keyword evidence="6" id="KW-1185">Reference proteome</keyword>
<dbReference type="InterPro" id="IPR013328">
    <property type="entry name" value="6PGD_dom2"/>
</dbReference>
<dbReference type="Pfam" id="PF01232">
    <property type="entry name" value="Mannitol_dh"/>
    <property type="match status" value="1"/>
</dbReference>
<dbReference type="SUPFAM" id="SSF48179">
    <property type="entry name" value="6-phosphogluconate dehydrogenase C-terminal domain-like"/>
    <property type="match status" value="1"/>
</dbReference>
<dbReference type="InterPro" id="IPR013131">
    <property type="entry name" value="Mannitol_DH_N"/>
</dbReference>
<evidence type="ECO:0000313" key="5">
    <source>
        <dbReference type="EMBL" id="MFL9924493.1"/>
    </source>
</evidence>
<dbReference type="Gene3D" id="3.40.50.720">
    <property type="entry name" value="NAD(P)-binding Rossmann-like Domain"/>
    <property type="match status" value="1"/>
</dbReference>
<feature type="domain" description="Mannitol dehydrogenase N-terminal" evidence="3">
    <location>
        <begin position="36"/>
        <end position="281"/>
    </location>
</feature>
<name>A0ABW9A9S4_9BURK</name>
<dbReference type="InterPro" id="IPR023027">
    <property type="entry name" value="Mannitol_DH_CS"/>
</dbReference>
<dbReference type="SUPFAM" id="SSF51735">
    <property type="entry name" value="NAD(P)-binding Rossmann-fold domains"/>
    <property type="match status" value="1"/>
</dbReference>
<dbReference type="InterPro" id="IPR050988">
    <property type="entry name" value="Mannitol_DH/Oxidoreductase"/>
</dbReference>
<dbReference type="Pfam" id="PF08125">
    <property type="entry name" value="Mannitol_dh_C"/>
    <property type="match status" value="1"/>
</dbReference>
<evidence type="ECO:0000259" key="3">
    <source>
        <dbReference type="Pfam" id="PF01232"/>
    </source>
</evidence>
<dbReference type="RefSeq" id="WP_408157197.1">
    <property type="nucleotide sequence ID" value="NZ_JAQQFM010000004.1"/>
</dbReference>
<dbReference type="PROSITE" id="PS00974">
    <property type="entry name" value="MANNITOL_DHGENASE"/>
    <property type="match status" value="1"/>
</dbReference>
<keyword evidence="2" id="KW-0520">NAD</keyword>
<evidence type="ECO:0000259" key="4">
    <source>
        <dbReference type="Pfam" id="PF08125"/>
    </source>
</evidence>
<accession>A0ABW9A9S4</accession>
<sequence>MRINQAQLATLAASANHSTASRLKLPAYDRSKLAPGIVHLGLGAFHRAHQALYTEAAVAAGDLRWGIVGVSLRQADTHDALAPQDYLYSVAVRDSQGEQLMVVGTLLAALVAPENPQAVLAAMSDARCHIVSLTVTEKGYCYDPASRALLLDHPDIQHDLQQADPKTAIGFIVRALAQRRAGGTAPFTVVSCDNLPANGDTTRGMVLAFAAQIDAGLAAWISEQVSFPNSMVDRIVPKTTEVDIRHVEQQLGLHDAWPVMTERFTQWVIEDRFCGPRPRWEDAGATIVADAAPYEHAKLRMLNGSHSTLAYLGALMAYETVDQAMQDADLSGFVAAMLAQEVEPTLERPGLPAYRAELMQRFRNPALKHRLQQIAMDGSQKIPQRLLGTLRNRLAADADCRHLLFALAGWFQYLAGQDEAGRSYPVSDPLAGVLQAAATSAEDSAARVQALLALSAVFGEDLAGNASVRDALIRDLSLIRQHGVKAAMRNSGLI</sequence>
<keyword evidence="1" id="KW-0560">Oxidoreductase</keyword>
<dbReference type="EMBL" id="JAQQFM010000004">
    <property type="protein sequence ID" value="MFL9924493.1"/>
    <property type="molecule type" value="Genomic_DNA"/>
</dbReference>
<dbReference type="InterPro" id="IPR008927">
    <property type="entry name" value="6-PGluconate_DH-like_C_sf"/>
</dbReference>
<dbReference type="InterPro" id="IPR013118">
    <property type="entry name" value="Mannitol_DH_C"/>
</dbReference>
<dbReference type="Proteomes" id="UP001629246">
    <property type="component" value="Unassembled WGS sequence"/>
</dbReference>
<evidence type="ECO:0000313" key="6">
    <source>
        <dbReference type="Proteomes" id="UP001629246"/>
    </source>
</evidence>
<reference evidence="5 6" key="1">
    <citation type="journal article" date="2024" name="Chem. Sci.">
        <title>Discovery of megapolipeptins by genome mining of a Burkholderiales bacteria collection.</title>
        <authorList>
            <person name="Paulo B.S."/>
            <person name="Recchia M.J.J."/>
            <person name="Lee S."/>
            <person name="Fergusson C.H."/>
            <person name="Romanowski S.B."/>
            <person name="Hernandez A."/>
            <person name="Krull N."/>
            <person name="Liu D.Y."/>
            <person name="Cavanagh H."/>
            <person name="Bos A."/>
            <person name="Gray C.A."/>
            <person name="Murphy B.T."/>
            <person name="Linington R.G."/>
            <person name="Eustaquio A.S."/>
        </authorList>
    </citation>
    <scope>NUCLEOTIDE SEQUENCE [LARGE SCALE GENOMIC DNA]</scope>
    <source>
        <strain evidence="5 6">RL21-008-BIB-A</strain>
    </source>
</reference>
<organism evidence="5 6">
    <name type="scientific">Herbaspirillum lusitanum</name>
    <dbReference type="NCBI Taxonomy" id="213312"/>
    <lineage>
        <taxon>Bacteria</taxon>
        <taxon>Pseudomonadati</taxon>
        <taxon>Pseudomonadota</taxon>
        <taxon>Betaproteobacteria</taxon>
        <taxon>Burkholderiales</taxon>
        <taxon>Oxalobacteraceae</taxon>
        <taxon>Herbaspirillum</taxon>
    </lineage>
</organism>
<evidence type="ECO:0000256" key="2">
    <source>
        <dbReference type="ARBA" id="ARBA00023027"/>
    </source>
</evidence>
<dbReference type="InterPro" id="IPR000669">
    <property type="entry name" value="Mannitol_DH"/>
</dbReference>
<comment type="caution">
    <text evidence="5">The sequence shown here is derived from an EMBL/GenBank/DDBJ whole genome shotgun (WGS) entry which is preliminary data.</text>
</comment>